<evidence type="ECO:0000313" key="2">
    <source>
        <dbReference type="EMBL" id="GAA2147122.1"/>
    </source>
</evidence>
<feature type="compositionally biased region" description="Low complexity" evidence="1">
    <location>
        <begin position="30"/>
        <end position="40"/>
    </location>
</feature>
<feature type="region of interest" description="Disordered" evidence="1">
    <location>
        <begin position="24"/>
        <end position="44"/>
    </location>
</feature>
<organism evidence="2 3">
    <name type="scientific">Nocardioides koreensis</name>
    <dbReference type="NCBI Taxonomy" id="433651"/>
    <lineage>
        <taxon>Bacteria</taxon>
        <taxon>Bacillati</taxon>
        <taxon>Actinomycetota</taxon>
        <taxon>Actinomycetes</taxon>
        <taxon>Propionibacteriales</taxon>
        <taxon>Nocardioidaceae</taxon>
        <taxon>Nocardioides</taxon>
    </lineage>
</organism>
<evidence type="ECO:0000256" key="1">
    <source>
        <dbReference type="SAM" id="MobiDB-lite"/>
    </source>
</evidence>
<dbReference type="EMBL" id="BAAAQR010000006">
    <property type="protein sequence ID" value="GAA2147122.1"/>
    <property type="molecule type" value="Genomic_DNA"/>
</dbReference>
<protein>
    <submittedName>
        <fullName evidence="2">Uncharacterized protein</fullName>
    </submittedName>
</protein>
<accession>A0ABP5LK14</accession>
<proteinExistence type="predicted"/>
<keyword evidence="3" id="KW-1185">Reference proteome</keyword>
<name>A0ABP5LK14_9ACTN</name>
<comment type="caution">
    <text evidence="2">The sequence shown here is derived from an EMBL/GenBank/DDBJ whole genome shotgun (WGS) entry which is preliminary data.</text>
</comment>
<sequence>MRLSVRRGALSGARLQHRCGGGCALAPQRSSHSSSTSGASNGDTLWRTPHGLWRLVHPDGTSAIDERAAAECFGDDELTPALARLWWEHRKVAA</sequence>
<gene>
    <name evidence="2" type="ORF">GCM10009844_24030</name>
</gene>
<dbReference type="Proteomes" id="UP001501771">
    <property type="component" value="Unassembled WGS sequence"/>
</dbReference>
<evidence type="ECO:0000313" key="3">
    <source>
        <dbReference type="Proteomes" id="UP001501771"/>
    </source>
</evidence>
<reference evidence="3" key="1">
    <citation type="journal article" date="2019" name="Int. J. Syst. Evol. Microbiol.">
        <title>The Global Catalogue of Microorganisms (GCM) 10K type strain sequencing project: providing services to taxonomists for standard genome sequencing and annotation.</title>
        <authorList>
            <consortium name="The Broad Institute Genomics Platform"/>
            <consortium name="The Broad Institute Genome Sequencing Center for Infectious Disease"/>
            <person name="Wu L."/>
            <person name="Ma J."/>
        </authorList>
    </citation>
    <scope>NUCLEOTIDE SEQUENCE [LARGE SCALE GENOMIC DNA]</scope>
    <source>
        <strain evidence="3">JCM 16022</strain>
    </source>
</reference>